<evidence type="ECO:0000256" key="2">
    <source>
        <dbReference type="ARBA" id="ARBA00022723"/>
    </source>
</evidence>
<evidence type="ECO:0000313" key="8">
    <source>
        <dbReference type="EMBL" id="KIY73011.1"/>
    </source>
</evidence>
<accession>A0A0D7BTR6</accession>
<organism evidence="8 9">
    <name type="scientific">Cylindrobasidium torrendii FP15055 ss-10</name>
    <dbReference type="NCBI Taxonomy" id="1314674"/>
    <lineage>
        <taxon>Eukaryota</taxon>
        <taxon>Fungi</taxon>
        <taxon>Dikarya</taxon>
        <taxon>Basidiomycota</taxon>
        <taxon>Agaricomycotina</taxon>
        <taxon>Agaricomycetes</taxon>
        <taxon>Agaricomycetidae</taxon>
        <taxon>Agaricales</taxon>
        <taxon>Marasmiineae</taxon>
        <taxon>Physalacriaceae</taxon>
        <taxon>Cylindrobasidium</taxon>
    </lineage>
</organism>
<evidence type="ECO:0000256" key="3">
    <source>
        <dbReference type="ARBA" id="ARBA00022737"/>
    </source>
</evidence>
<feature type="domain" description="Zinc finger C2H2 LYAR-type" evidence="7">
    <location>
        <begin position="22"/>
        <end position="49"/>
    </location>
</feature>
<dbReference type="OrthoDB" id="21474at2759"/>
<feature type="non-terminal residue" evidence="8">
    <location>
        <position position="1"/>
    </location>
</feature>
<evidence type="ECO:0000256" key="1">
    <source>
        <dbReference type="ARBA" id="ARBA00004123"/>
    </source>
</evidence>
<dbReference type="InterPro" id="IPR039999">
    <property type="entry name" value="LYAR"/>
</dbReference>
<dbReference type="PANTHER" id="PTHR13100">
    <property type="entry name" value="CELL GROWTH-REGULATING NUCLEOLAR PROTEIN LYAR"/>
    <property type="match status" value="1"/>
</dbReference>
<dbReference type="AlphaFoldDB" id="A0A0D7BTR6"/>
<feature type="non-terminal residue" evidence="8">
    <location>
        <position position="58"/>
    </location>
</feature>
<dbReference type="GO" id="GO:0006364">
    <property type="term" value="P:rRNA processing"/>
    <property type="evidence" value="ECO:0007669"/>
    <property type="project" value="TreeGrafter"/>
</dbReference>
<evidence type="ECO:0000313" key="9">
    <source>
        <dbReference type="Proteomes" id="UP000054007"/>
    </source>
</evidence>
<evidence type="ECO:0000256" key="6">
    <source>
        <dbReference type="ARBA" id="ARBA00023242"/>
    </source>
</evidence>
<name>A0A0D7BTR6_9AGAR</name>
<dbReference type="GO" id="GO:0000122">
    <property type="term" value="P:negative regulation of transcription by RNA polymerase II"/>
    <property type="evidence" value="ECO:0007669"/>
    <property type="project" value="TreeGrafter"/>
</dbReference>
<dbReference type="InterPro" id="IPR014898">
    <property type="entry name" value="Znf_C2H2_LYAR"/>
</dbReference>
<keyword evidence="4" id="KW-0863">Zinc-finger</keyword>
<evidence type="ECO:0000256" key="5">
    <source>
        <dbReference type="ARBA" id="ARBA00022833"/>
    </source>
</evidence>
<sequence length="58" mass="6612">CGEVVKKPKLDAHWRRCYAPVDCLDCSKSFSTPAEFKSHTTCISEAEKYEKSVYKGPR</sequence>
<dbReference type="PANTHER" id="PTHR13100:SF10">
    <property type="entry name" value="CELL GROWTH-REGULATING NUCLEOLAR PROTEIN"/>
    <property type="match status" value="1"/>
</dbReference>
<dbReference type="EMBL" id="KN880438">
    <property type="protein sequence ID" value="KIY73011.1"/>
    <property type="molecule type" value="Genomic_DNA"/>
</dbReference>
<keyword evidence="2" id="KW-0479">Metal-binding</keyword>
<dbReference type="STRING" id="1314674.A0A0D7BTR6"/>
<dbReference type="Gene3D" id="3.30.1490.490">
    <property type="match status" value="1"/>
</dbReference>
<dbReference type="SUPFAM" id="SSF57667">
    <property type="entry name" value="beta-beta-alpha zinc fingers"/>
    <property type="match status" value="1"/>
</dbReference>
<comment type="subcellular location">
    <subcellularLocation>
        <location evidence="1">Nucleus</location>
    </subcellularLocation>
</comment>
<evidence type="ECO:0000259" key="7">
    <source>
        <dbReference type="Pfam" id="PF08790"/>
    </source>
</evidence>
<keyword evidence="9" id="KW-1185">Reference proteome</keyword>
<dbReference type="GO" id="GO:0008270">
    <property type="term" value="F:zinc ion binding"/>
    <property type="evidence" value="ECO:0007669"/>
    <property type="project" value="UniProtKB-KW"/>
</dbReference>
<proteinExistence type="predicted"/>
<evidence type="ECO:0000256" key="4">
    <source>
        <dbReference type="ARBA" id="ARBA00022771"/>
    </source>
</evidence>
<dbReference type="Proteomes" id="UP000054007">
    <property type="component" value="Unassembled WGS sequence"/>
</dbReference>
<dbReference type="Pfam" id="PF08790">
    <property type="entry name" value="zf-LYAR"/>
    <property type="match status" value="1"/>
</dbReference>
<keyword evidence="3" id="KW-0677">Repeat</keyword>
<dbReference type="GO" id="GO:0005730">
    <property type="term" value="C:nucleolus"/>
    <property type="evidence" value="ECO:0007669"/>
    <property type="project" value="TreeGrafter"/>
</dbReference>
<keyword evidence="5" id="KW-0862">Zinc</keyword>
<dbReference type="GO" id="GO:0003677">
    <property type="term" value="F:DNA binding"/>
    <property type="evidence" value="ECO:0007669"/>
    <property type="project" value="InterPro"/>
</dbReference>
<gene>
    <name evidence="8" type="ORF">CYLTODRAFT_337724</name>
</gene>
<reference evidence="8 9" key="1">
    <citation type="journal article" date="2015" name="Fungal Genet. Biol.">
        <title>Evolution of novel wood decay mechanisms in Agaricales revealed by the genome sequences of Fistulina hepatica and Cylindrobasidium torrendii.</title>
        <authorList>
            <person name="Floudas D."/>
            <person name="Held B.W."/>
            <person name="Riley R."/>
            <person name="Nagy L.G."/>
            <person name="Koehler G."/>
            <person name="Ransdell A.S."/>
            <person name="Younus H."/>
            <person name="Chow J."/>
            <person name="Chiniquy J."/>
            <person name="Lipzen A."/>
            <person name="Tritt A."/>
            <person name="Sun H."/>
            <person name="Haridas S."/>
            <person name="LaButti K."/>
            <person name="Ohm R.A."/>
            <person name="Kues U."/>
            <person name="Blanchette R.A."/>
            <person name="Grigoriev I.V."/>
            <person name="Minto R.E."/>
            <person name="Hibbett D.S."/>
        </authorList>
    </citation>
    <scope>NUCLEOTIDE SEQUENCE [LARGE SCALE GENOMIC DNA]</scope>
    <source>
        <strain evidence="8 9">FP15055 ss-10</strain>
    </source>
</reference>
<protein>
    <recommendedName>
        <fullName evidence="7">Zinc finger C2H2 LYAR-type domain-containing protein</fullName>
    </recommendedName>
</protein>
<dbReference type="InterPro" id="IPR036236">
    <property type="entry name" value="Znf_C2H2_sf"/>
</dbReference>
<keyword evidence="6" id="KW-0539">Nucleus</keyword>